<evidence type="ECO:0000256" key="3">
    <source>
        <dbReference type="ARBA" id="ARBA00023002"/>
    </source>
</evidence>
<name>A0A0D3KHM0_EMIH1</name>
<dbReference type="Pfam" id="PF13532">
    <property type="entry name" value="2OG-FeII_Oxy_2"/>
    <property type="match status" value="1"/>
</dbReference>
<feature type="binding site" evidence="5">
    <location>
        <position position="115"/>
    </location>
    <ligand>
        <name>Fe cation</name>
        <dbReference type="ChEBI" id="CHEBI:24875"/>
        <note>catalytic</note>
    </ligand>
</feature>
<keyword evidence="2" id="KW-0223">Dioxygenase</keyword>
<feature type="region of interest" description="Disordered" evidence="6">
    <location>
        <begin position="221"/>
        <end position="247"/>
    </location>
</feature>
<dbReference type="PANTHER" id="PTHR16557:SF2">
    <property type="entry name" value="NUCLEIC ACID DIOXYGENASE ALKBH1"/>
    <property type="match status" value="1"/>
</dbReference>
<dbReference type="STRING" id="2903.R1F8E2"/>
<evidence type="ECO:0000313" key="8">
    <source>
        <dbReference type="EnsemblProtists" id="EOD35255"/>
    </source>
</evidence>
<dbReference type="InterPro" id="IPR005123">
    <property type="entry name" value="Oxoglu/Fe-dep_dioxygenase_dom"/>
</dbReference>
<keyword evidence="3" id="KW-0560">Oxidoreductase</keyword>
<keyword evidence="1 5" id="KW-0479">Metal-binding</keyword>
<dbReference type="PaxDb" id="2903-EOD35255"/>
<dbReference type="Gene3D" id="2.60.120.590">
    <property type="entry name" value="Alpha-ketoglutarate-dependent dioxygenase AlkB-like"/>
    <property type="match status" value="1"/>
</dbReference>
<keyword evidence="4 5" id="KW-0408">Iron</keyword>
<evidence type="ECO:0000256" key="5">
    <source>
        <dbReference type="PIRSR" id="PIRSR604574-2"/>
    </source>
</evidence>
<evidence type="ECO:0000313" key="9">
    <source>
        <dbReference type="Proteomes" id="UP000013827"/>
    </source>
</evidence>
<dbReference type="GO" id="GO:0035513">
    <property type="term" value="P:oxidative RNA demethylation"/>
    <property type="evidence" value="ECO:0007669"/>
    <property type="project" value="TreeGrafter"/>
</dbReference>
<protein>
    <recommendedName>
        <fullName evidence="7">Fe2OG dioxygenase domain-containing protein</fullName>
    </recommendedName>
</protein>
<dbReference type="PANTHER" id="PTHR16557">
    <property type="entry name" value="ALKYLATED DNA REPAIR PROTEIN ALKB-RELATED"/>
    <property type="match status" value="1"/>
</dbReference>
<dbReference type="HOGENOM" id="CLU_1087528_0_0_1"/>
<dbReference type="AlphaFoldDB" id="A0A0D3KHM0"/>
<dbReference type="GO" id="GO:0035516">
    <property type="term" value="F:broad specificity oxidative DNA demethylase activity"/>
    <property type="evidence" value="ECO:0007669"/>
    <property type="project" value="TreeGrafter"/>
</dbReference>
<dbReference type="InterPro" id="IPR004574">
    <property type="entry name" value="Alkb"/>
</dbReference>
<evidence type="ECO:0000259" key="7">
    <source>
        <dbReference type="PROSITE" id="PS51471"/>
    </source>
</evidence>
<organism evidence="8 9">
    <name type="scientific">Emiliania huxleyi (strain CCMP1516)</name>
    <dbReference type="NCBI Taxonomy" id="280463"/>
    <lineage>
        <taxon>Eukaryota</taxon>
        <taxon>Haptista</taxon>
        <taxon>Haptophyta</taxon>
        <taxon>Prymnesiophyceae</taxon>
        <taxon>Isochrysidales</taxon>
        <taxon>Noelaerhabdaceae</taxon>
        <taxon>Emiliania</taxon>
    </lineage>
</organism>
<evidence type="ECO:0000256" key="6">
    <source>
        <dbReference type="SAM" id="MobiDB-lite"/>
    </source>
</evidence>
<keyword evidence="9" id="KW-1185">Reference proteome</keyword>
<dbReference type="RefSeq" id="XP_005787684.1">
    <property type="nucleotide sequence ID" value="XM_005787627.1"/>
</dbReference>
<dbReference type="PROSITE" id="PS51471">
    <property type="entry name" value="FE2OG_OXY"/>
    <property type="match status" value="1"/>
</dbReference>
<dbReference type="GeneID" id="17280523"/>
<feature type="binding site" evidence="5">
    <location>
        <position position="172"/>
    </location>
    <ligand>
        <name>Fe cation</name>
        <dbReference type="ChEBI" id="CHEBI:24875"/>
        <note>catalytic</note>
    </ligand>
</feature>
<proteinExistence type="predicted"/>
<dbReference type="InterPro" id="IPR027450">
    <property type="entry name" value="AlkB-like"/>
</dbReference>
<dbReference type="GO" id="GO:0035515">
    <property type="term" value="F:oxidative RNA demethylase activity"/>
    <property type="evidence" value="ECO:0007669"/>
    <property type="project" value="TreeGrafter"/>
</dbReference>
<comment type="cofactor">
    <cofactor evidence="5">
        <name>Fe(2+)</name>
        <dbReference type="ChEBI" id="CHEBI:29033"/>
    </cofactor>
    <text evidence="5">Binds 1 Fe(2+) ion per subunit.</text>
</comment>
<reference evidence="8" key="2">
    <citation type="submission" date="2024-10" db="UniProtKB">
        <authorList>
            <consortium name="EnsemblProtists"/>
        </authorList>
    </citation>
    <scope>IDENTIFICATION</scope>
</reference>
<dbReference type="Proteomes" id="UP000013827">
    <property type="component" value="Unassembled WGS sequence"/>
</dbReference>
<dbReference type="GO" id="GO:0008198">
    <property type="term" value="F:ferrous iron binding"/>
    <property type="evidence" value="ECO:0007669"/>
    <property type="project" value="TreeGrafter"/>
</dbReference>
<evidence type="ECO:0000256" key="2">
    <source>
        <dbReference type="ARBA" id="ARBA00022964"/>
    </source>
</evidence>
<dbReference type="EnsemblProtists" id="EOD35255">
    <property type="protein sequence ID" value="EOD35255"/>
    <property type="gene ID" value="EMIHUDRAFT_227562"/>
</dbReference>
<dbReference type="SUPFAM" id="SSF51197">
    <property type="entry name" value="Clavaminate synthase-like"/>
    <property type="match status" value="1"/>
</dbReference>
<accession>A0A0D3KHM0</accession>
<reference evidence="9" key="1">
    <citation type="journal article" date="2013" name="Nature">
        <title>Pan genome of the phytoplankton Emiliania underpins its global distribution.</title>
        <authorList>
            <person name="Read B.A."/>
            <person name="Kegel J."/>
            <person name="Klute M.J."/>
            <person name="Kuo A."/>
            <person name="Lefebvre S.C."/>
            <person name="Maumus F."/>
            <person name="Mayer C."/>
            <person name="Miller J."/>
            <person name="Monier A."/>
            <person name="Salamov A."/>
            <person name="Young J."/>
            <person name="Aguilar M."/>
            <person name="Claverie J.M."/>
            <person name="Frickenhaus S."/>
            <person name="Gonzalez K."/>
            <person name="Herman E.K."/>
            <person name="Lin Y.C."/>
            <person name="Napier J."/>
            <person name="Ogata H."/>
            <person name="Sarno A.F."/>
            <person name="Shmutz J."/>
            <person name="Schroeder D."/>
            <person name="de Vargas C."/>
            <person name="Verret F."/>
            <person name="von Dassow P."/>
            <person name="Valentin K."/>
            <person name="Van de Peer Y."/>
            <person name="Wheeler G."/>
            <person name="Dacks J.B."/>
            <person name="Delwiche C.F."/>
            <person name="Dyhrman S.T."/>
            <person name="Glockner G."/>
            <person name="John U."/>
            <person name="Richards T."/>
            <person name="Worden A.Z."/>
            <person name="Zhang X."/>
            <person name="Grigoriev I.V."/>
            <person name="Allen A.E."/>
            <person name="Bidle K."/>
            <person name="Borodovsky M."/>
            <person name="Bowler C."/>
            <person name="Brownlee C."/>
            <person name="Cock J.M."/>
            <person name="Elias M."/>
            <person name="Gladyshev V.N."/>
            <person name="Groth M."/>
            <person name="Guda C."/>
            <person name="Hadaegh A."/>
            <person name="Iglesias-Rodriguez M.D."/>
            <person name="Jenkins J."/>
            <person name="Jones B.M."/>
            <person name="Lawson T."/>
            <person name="Leese F."/>
            <person name="Lindquist E."/>
            <person name="Lobanov A."/>
            <person name="Lomsadze A."/>
            <person name="Malik S.B."/>
            <person name="Marsh M.E."/>
            <person name="Mackinder L."/>
            <person name="Mock T."/>
            <person name="Mueller-Roeber B."/>
            <person name="Pagarete A."/>
            <person name="Parker M."/>
            <person name="Probert I."/>
            <person name="Quesneville H."/>
            <person name="Raines C."/>
            <person name="Rensing S.A."/>
            <person name="Riano-Pachon D.M."/>
            <person name="Richier S."/>
            <person name="Rokitta S."/>
            <person name="Shiraiwa Y."/>
            <person name="Soanes D.M."/>
            <person name="van der Giezen M."/>
            <person name="Wahlund T.M."/>
            <person name="Williams B."/>
            <person name="Wilson W."/>
            <person name="Wolfe G."/>
            <person name="Wurch L.L."/>
        </authorList>
    </citation>
    <scope>NUCLEOTIDE SEQUENCE</scope>
</reference>
<evidence type="ECO:0000256" key="4">
    <source>
        <dbReference type="ARBA" id="ARBA00023004"/>
    </source>
</evidence>
<dbReference type="OMA" id="HERQDEG"/>
<feature type="domain" description="Fe2OG dioxygenase" evidence="7">
    <location>
        <begin position="97"/>
        <end position="202"/>
    </location>
</feature>
<dbReference type="GO" id="GO:0005737">
    <property type="term" value="C:cytoplasm"/>
    <property type="evidence" value="ECO:0007669"/>
    <property type="project" value="TreeGrafter"/>
</dbReference>
<feature type="binding site" evidence="5">
    <location>
        <position position="117"/>
    </location>
    <ligand>
        <name>Fe cation</name>
        <dbReference type="ChEBI" id="CHEBI:24875"/>
        <note>catalytic</note>
    </ligand>
</feature>
<dbReference type="KEGG" id="ehx:EMIHUDRAFT_227562"/>
<sequence length="256" mass="27963">MSPSRVPDAYRLPDAYLPTGRSKVIEPGLVVIRAALAETEQQTLFRAVGGSRFLPAETANRERVYDRVEAFDAAATAACVCASTCASQADAAMPNMFPTHLLANRYSSTSGLVWHRDIYRNDGDGDAPIVILSLGAPCQFGVESVVTGERRVIELRSGDALVFGGPCRFIKHAVLSIDLERSPTWMPVEQRARLSLTFREAVLGQEHLYRTFKAEHLTEQERWRPGDPLVGPQPTQQGLDQSPLPARSEAAVACSA</sequence>
<evidence type="ECO:0000256" key="1">
    <source>
        <dbReference type="ARBA" id="ARBA00022723"/>
    </source>
</evidence>
<dbReference type="InterPro" id="IPR037151">
    <property type="entry name" value="AlkB-like_sf"/>
</dbReference>